<protein>
    <recommendedName>
        <fullName evidence="4">DUF1190 domain-containing protein</fullName>
    </recommendedName>
</protein>
<dbReference type="AlphaFoldDB" id="A0A3B9II16"/>
<dbReference type="InterPro" id="IPR009576">
    <property type="entry name" value="Biofilm_formation_YgiB"/>
</dbReference>
<keyword evidence="1" id="KW-0732">Signal</keyword>
<sequence>MRRSRAVTTLLIAGTALTLAGCGEDTEQVKIYGTSEACSAEMTAADCAAAEAEAREAHIATAPRFDSLAACEEDFGADGCQPVPQQQASSGGSFFMPAFAGFMLGRMMGGGGGFHGRPVYVDRNGYMYSGADRFGQTRRENVFRNGRPTNWAGSANVARSTVSNPVKPAGTVSPARRSCGFGSTGARGYSFGG</sequence>
<name>A0A3B9II16_9PROT</name>
<evidence type="ECO:0008006" key="4">
    <source>
        <dbReference type="Google" id="ProtNLM"/>
    </source>
</evidence>
<accession>A0A3B9II16</accession>
<evidence type="ECO:0000313" key="3">
    <source>
        <dbReference type="Proteomes" id="UP000257706"/>
    </source>
</evidence>
<feature type="chain" id="PRO_5017831645" description="DUF1190 domain-containing protein" evidence="1">
    <location>
        <begin position="21"/>
        <end position="193"/>
    </location>
</feature>
<proteinExistence type="predicted"/>
<reference evidence="2 3" key="1">
    <citation type="journal article" date="2018" name="Nat. Biotechnol.">
        <title>A standardized bacterial taxonomy based on genome phylogeny substantially revises the tree of life.</title>
        <authorList>
            <person name="Parks D.H."/>
            <person name="Chuvochina M."/>
            <person name="Waite D.W."/>
            <person name="Rinke C."/>
            <person name="Skarshewski A."/>
            <person name="Chaumeil P.A."/>
            <person name="Hugenholtz P."/>
        </authorList>
    </citation>
    <scope>NUCLEOTIDE SEQUENCE [LARGE SCALE GENOMIC DNA]</scope>
    <source>
        <strain evidence="2">UBA8739</strain>
    </source>
</reference>
<dbReference type="PROSITE" id="PS51257">
    <property type="entry name" value="PROKAR_LIPOPROTEIN"/>
    <property type="match status" value="1"/>
</dbReference>
<organism evidence="2 3">
    <name type="scientific">Tistrella mobilis</name>
    <dbReference type="NCBI Taxonomy" id="171437"/>
    <lineage>
        <taxon>Bacteria</taxon>
        <taxon>Pseudomonadati</taxon>
        <taxon>Pseudomonadota</taxon>
        <taxon>Alphaproteobacteria</taxon>
        <taxon>Geminicoccales</taxon>
        <taxon>Geminicoccaceae</taxon>
        <taxon>Tistrella</taxon>
    </lineage>
</organism>
<evidence type="ECO:0000313" key="2">
    <source>
        <dbReference type="EMBL" id="HAE47521.1"/>
    </source>
</evidence>
<feature type="signal peptide" evidence="1">
    <location>
        <begin position="1"/>
        <end position="20"/>
    </location>
</feature>
<dbReference type="EMBL" id="DMAI01000136">
    <property type="protein sequence ID" value="HAE47521.1"/>
    <property type="molecule type" value="Genomic_DNA"/>
</dbReference>
<gene>
    <name evidence="2" type="ORF">DCK97_08890</name>
</gene>
<evidence type="ECO:0000256" key="1">
    <source>
        <dbReference type="SAM" id="SignalP"/>
    </source>
</evidence>
<dbReference type="Proteomes" id="UP000257706">
    <property type="component" value="Unassembled WGS sequence"/>
</dbReference>
<comment type="caution">
    <text evidence="2">The sequence shown here is derived from an EMBL/GenBank/DDBJ whole genome shotgun (WGS) entry which is preliminary data.</text>
</comment>
<dbReference type="Pfam" id="PF06693">
    <property type="entry name" value="DUF1190"/>
    <property type="match status" value="1"/>
</dbReference>